<reference evidence="2 3" key="1">
    <citation type="journal article" date="2016" name="Front. Microbiol.">
        <title>Single-Cell (Meta-)Genomics of a Dimorphic Candidatus Thiomargarita nelsonii Reveals Genomic Plasticity.</title>
        <authorList>
            <person name="Flood B.E."/>
            <person name="Fliss P."/>
            <person name="Jones D.S."/>
            <person name="Dick G.J."/>
            <person name="Jain S."/>
            <person name="Kaster A.K."/>
            <person name="Winkel M."/>
            <person name="Mussmann M."/>
            <person name="Bailey J."/>
        </authorList>
    </citation>
    <scope>NUCLEOTIDE SEQUENCE [LARGE SCALE GENOMIC DNA]</scope>
    <source>
        <strain evidence="2">Hydrate Ridge</strain>
    </source>
</reference>
<dbReference type="CDD" id="cd09874">
    <property type="entry name" value="PIN_MT3492-like"/>
    <property type="match status" value="1"/>
</dbReference>
<comment type="caution">
    <text evidence="2">The sequence shown here is derived from an EMBL/GenBank/DDBJ whole genome shotgun (WGS) entry which is preliminary data.</text>
</comment>
<gene>
    <name evidence="2" type="ORF">PN36_03655</name>
</gene>
<dbReference type="InterPro" id="IPR029060">
    <property type="entry name" value="PIN-like_dom_sf"/>
</dbReference>
<feature type="domain" description="PIN" evidence="1">
    <location>
        <begin position="5"/>
        <end position="118"/>
    </location>
</feature>
<dbReference type="AlphaFoldDB" id="A0A4E0QS23"/>
<dbReference type="EMBL" id="JSZA02000010">
    <property type="protein sequence ID" value="TGO03589.1"/>
    <property type="molecule type" value="Genomic_DNA"/>
</dbReference>
<dbReference type="Pfam" id="PF01850">
    <property type="entry name" value="PIN"/>
    <property type="match status" value="1"/>
</dbReference>
<evidence type="ECO:0000313" key="3">
    <source>
        <dbReference type="Proteomes" id="UP000030428"/>
    </source>
</evidence>
<evidence type="ECO:0000313" key="2">
    <source>
        <dbReference type="EMBL" id="TGO03589.1"/>
    </source>
</evidence>
<keyword evidence="3" id="KW-1185">Reference proteome</keyword>
<proteinExistence type="predicted"/>
<dbReference type="InterPro" id="IPR002716">
    <property type="entry name" value="PIN_dom"/>
</dbReference>
<name>A0A4E0QS23_9GAMM</name>
<dbReference type="Proteomes" id="UP000030428">
    <property type="component" value="Unassembled WGS sequence"/>
</dbReference>
<protein>
    <recommendedName>
        <fullName evidence="1">PIN domain-containing protein</fullName>
    </recommendedName>
</protein>
<dbReference type="SUPFAM" id="SSF88723">
    <property type="entry name" value="PIN domain-like"/>
    <property type="match status" value="1"/>
</dbReference>
<evidence type="ECO:0000259" key="1">
    <source>
        <dbReference type="Pfam" id="PF01850"/>
    </source>
</evidence>
<organism evidence="2 3">
    <name type="scientific">Candidatus Thiomargarita nelsonii</name>
    <dbReference type="NCBI Taxonomy" id="1003181"/>
    <lineage>
        <taxon>Bacteria</taxon>
        <taxon>Pseudomonadati</taxon>
        <taxon>Pseudomonadota</taxon>
        <taxon>Gammaproteobacteria</taxon>
        <taxon>Thiotrichales</taxon>
        <taxon>Thiotrichaceae</taxon>
        <taxon>Thiomargarita</taxon>
    </lineage>
</organism>
<dbReference type="Gene3D" id="3.40.50.1010">
    <property type="entry name" value="5'-nuclease"/>
    <property type="match status" value="1"/>
</dbReference>
<accession>A0A4E0QS23</accession>
<sequence>MSAFYLDSSAVVKRYVPENGTAWIADITNPVRRHTIMTAEITTAEVTAAIAAKHRAPKGITRQERDDAVNIFLQHCNTEYQLVHLNRIILARATHLTQNHRLRGYDAVQLATAFVINNVLTTSGFDDFTFVSADNDLIVAAKSEGLSTDNPNLYL</sequence>